<dbReference type="Pfam" id="PF01381">
    <property type="entry name" value="HTH_3"/>
    <property type="match status" value="1"/>
</dbReference>
<protein>
    <submittedName>
        <fullName evidence="5">Helix-turn-helix transcriptional regulator</fullName>
    </submittedName>
</protein>
<accession>A0ABS5IGP6</accession>
<keyword evidence="1" id="KW-0805">Transcription regulation</keyword>
<reference evidence="5 6" key="1">
    <citation type="submission" date="2021-04" db="EMBL/GenBank/DDBJ databases">
        <title>Magnetospirillum sulfuroxidans sp. nov., a facultative chemolithoautotrophic sulfur-oxidizing alphaproteobacterium isolated from freshwater sediment and proposals for Paramagetospirillum gen. nov., and Magnetospirillaceae fam. nov.</title>
        <authorList>
            <person name="Koziaeva V."/>
            <person name="Geelhoed J.S."/>
            <person name="Sorokin D.Y."/>
            <person name="Grouzdev D.S."/>
        </authorList>
    </citation>
    <scope>NUCLEOTIDE SEQUENCE [LARGE SCALE GENOMIC DNA]</scope>
    <source>
        <strain evidence="5 6">J10</strain>
    </source>
</reference>
<dbReference type="Proteomes" id="UP000680714">
    <property type="component" value="Unassembled WGS sequence"/>
</dbReference>
<dbReference type="RefSeq" id="WP_211551449.1">
    <property type="nucleotide sequence ID" value="NZ_JAGTUF010000026.1"/>
</dbReference>
<dbReference type="InterPro" id="IPR010982">
    <property type="entry name" value="Lambda_DNA-bd_dom_sf"/>
</dbReference>
<feature type="domain" description="HTH cro/C1-type" evidence="4">
    <location>
        <begin position="11"/>
        <end position="65"/>
    </location>
</feature>
<evidence type="ECO:0000259" key="4">
    <source>
        <dbReference type="PROSITE" id="PS50943"/>
    </source>
</evidence>
<evidence type="ECO:0000313" key="6">
    <source>
        <dbReference type="Proteomes" id="UP000680714"/>
    </source>
</evidence>
<name>A0ABS5IGP6_9PROT</name>
<keyword evidence="2" id="KW-0238">DNA-binding</keyword>
<evidence type="ECO:0000256" key="1">
    <source>
        <dbReference type="ARBA" id="ARBA00023015"/>
    </source>
</evidence>
<organism evidence="5 6">
    <name type="scientific">Magnetospirillum sulfuroxidans</name>
    <dbReference type="NCBI Taxonomy" id="611300"/>
    <lineage>
        <taxon>Bacteria</taxon>
        <taxon>Pseudomonadati</taxon>
        <taxon>Pseudomonadota</taxon>
        <taxon>Alphaproteobacteria</taxon>
        <taxon>Rhodospirillales</taxon>
        <taxon>Rhodospirillaceae</taxon>
        <taxon>Magnetospirillum</taxon>
    </lineage>
</organism>
<dbReference type="Gene3D" id="1.10.260.40">
    <property type="entry name" value="lambda repressor-like DNA-binding domains"/>
    <property type="match status" value="1"/>
</dbReference>
<proteinExistence type="predicted"/>
<dbReference type="PANTHER" id="PTHR46797">
    <property type="entry name" value="HTH-TYPE TRANSCRIPTIONAL REGULATOR"/>
    <property type="match status" value="1"/>
</dbReference>
<comment type="caution">
    <text evidence="5">The sequence shown here is derived from an EMBL/GenBank/DDBJ whole genome shotgun (WGS) entry which is preliminary data.</text>
</comment>
<dbReference type="PANTHER" id="PTHR46797:SF23">
    <property type="entry name" value="HTH-TYPE TRANSCRIPTIONAL REGULATOR SUTR"/>
    <property type="match status" value="1"/>
</dbReference>
<evidence type="ECO:0000256" key="2">
    <source>
        <dbReference type="ARBA" id="ARBA00023125"/>
    </source>
</evidence>
<evidence type="ECO:0000256" key="3">
    <source>
        <dbReference type="ARBA" id="ARBA00023163"/>
    </source>
</evidence>
<dbReference type="SUPFAM" id="SSF47413">
    <property type="entry name" value="lambda repressor-like DNA-binding domains"/>
    <property type="match status" value="1"/>
</dbReference>
<dbReference type="CDD" id="cd00093">
    <property type="entry name" value="HTH_XRE"/>
    <property type="match status" value="1"/>
</dbReference>
<dbReference type="PROSITE" id="PS50943">
    <property type="entry name" value="HTH_CROC1"/>
    <property type="match status" value="1"/>
</dbReference>
<dbReference type="InterPro" id="IPR001387">
    <property type="entry name" value="Cro/C1-type_HTH"/>
</dbReference>
<dbReference type="SMART" id="SM00530">
    <property type="entry name" value="HTH_XRE"/>
    <property type="match status" value="1"/>
</dbReference>
<evidence type="ECO:0000313" key="5">
    <source>
        <dbReference type="EMBL" id="MBR9973580.1"/>
    </source>
</evidence>
<dbReference type="EMBL" id="JAGTUF010000026">
    <property type="protein sequence ID" value="MBR9973580.1"/>
    <property type="molecule type" value="Genomic_DNA"/>
</dbReference>
<keyword evidence="3" id="KW-0804">Transcription</keyword>
<dbReference type="InterPro" id="IPR050807">
    <property type="entry name" value="TransReg_Diox_bact_type"/>
</dbReference>
<sequence length="113" mass="12915">MDLKQYVGVQVRAARQKRRLTQERLGEMVGKTAESISNIERGQVLPPLDTLYDIARQLDVPMGFFFEEMDRPRTIARNRMELEHRLRALAEDLGDGELRLAVAVVEAIAAQKH</sequence>
<gene>
    <name evidence="5" type="ORF">KEC16_17770</name>
</gene>
<keyword evidence="6" id="KW-1185">Reference proteome</keyword>